<accession>A0A140G6N1</accession>
<proteinExistence type="predicted"/>
<reference evidence="1 2" key="1">
    <citation type="submission" date="2016-02" db="EMBL/GenBank/DDBJ databases">
        <authorList>
            <person name="Blasi C.J."/>
            <person name="DeRuff K.C."/>
            <person name="Kobokovich A."/>
            <person name="Pizzorno M.C."/>
            <person name="Stowe E.L."/>
            <person name="Bowman C.A."/>
            <person name="Russell D.A."/>
            <person name="Pope W.H."/>
            <person name="Jacobs-Sera D."/>
            <person name="Hendrix R.W."/>
            <person name="Hatfull G.F."/>
        </authorList>
    </citation>
    <scope>NUCLEOTIDE SEQUENCE [LARGE SCALE GENOMIC DNA]</scope>
</reference>
<organism evidence="1 2">
    <name type="scientific">Arthrobacter phage Kitkat</name>
    <dbReference type="NCBI Taxonomy" id="1796996"/>
    <lineage>
        <taxon>Viruses</taxon>
        <taxon>Duplodnaviria</taxon>
        <taxon>Heunggongvirae</taxon>
        <taxon>Uroviricota</taxon>
        <taxon>Caudoviricetes</taxon>
        <taxon>Kelleziovirus</taxon>
        <taxon>Kelleziovirus kitkat</taxon>
    </lineage>
</organism>
<evidence type="ECO:0000313" key="2">
    <source>
        <dbReference type="Proteomes" id="UP000203585"/>
    </source>
</evidence>
<dbReference type="GeneID" id="29122983"/>
<dbReference type="EMBL" id="KU647627">
    <property type="protein sequence ID" value="AMM44316.1"/>
    <property type="molecule type" value="Genomic_DNA"/>
</dbReference>
<dbReference type="KEGG" id="vg:29122983"/>
<dbReference type="RefSeq" id="YP_009303338.1">
    <property type="nucleotide sequence ID" value="NC_031254.1"/>
</dbReference>
<dbReference type="Proteomes" id="UP000203585">
    <property type="component" value="Segment"/>
</dbReference>
<gene>
    <name evidence="1" type="primary">55</name>
    <name evidence="1" type="ORF">KITKAT_55</name>
</gene>
<sequence length="195" mass="21670">MTTVNATIEQLYRLTDTVAAALDAEDLLPDGRPTGELANLRADFHEAVCCYDIWLQGDESATYGRRRPPRPRPSKFMRDLSKEGFVFDDYRASWPNEPVTLRIASAVRDWLYGLDCAQVPDIDPETAAIVAKVRARQGRKDGACTITLTETEADIMVLQLEEAFMHASQLRKIEELGLRNAAQSALKSLGVLANS</sequence>
<name>A0A140G6N1_9CAUD</name>
<protein>
    <submittedName>
        <fullName evidence="1">Uncharacterized protein</fullName>
    </submittedName>
</protein>
<evidence type="ECO:0000313" key="1">
    <source>
        <dbReference type="EMBL" id="AMM44316.1"/>
    </source>
</evidence>
<keyword evidence="2" id="KW-1185">Reference proteome</keyword>